<dbReference type="Proteomes" id="UP000620124">
    <property type="component" value="Unassembled WGS sequence"/>
</dbReference>
<sequence length="219" mass="24139">MFMHGHSSQRKSAIVQHGKTASNSESSRLGPGQSAAVQLAARSIRAINEQEACYPDENERGHAGLIQTMNRLDMGSHNESFMGKSSGAVLVKTAMDLKEQYASSSSNGQPQPQPKGPRYTFSPPDLLSALVDLYFDHSNMYVPLLHCPTFKRALADNLHIREDKFGANVLSVCTIGPRFSDDPRAYDPTEALTCGWKFFSQMSSGLEHLYDRPKLYGIA</sequence>
<dbReference type="GO" id="GO:0008270">
    <property type="term" value="F:zinc ion binding"/>
    <property type="evidence" value="ECO:0007669"/>
    <property type="project" value="InterPro"/>
</dbReference>
<reference evidence="4" key="1">
    <citation type="submission" date="2020-05" db="EMBL/GenBank/DDBJ databases">
        <title>Mycena genomes resolve the evolution of fungal bioluminescence.</title>
        <authorList>
            <person name="Tsai I.J."/>
        </authorList>
    </citation>
    <scope>NUCLEOTIDE SEQUENCE</scope>
    <source>
        <strain evidence="4">CCC161011</strain>
    </source>
</reference>
<proteinExistence type="predicted"/>
<feature type="region of interest" description="Disordered" evidence="2">
    <location>
        <begin position="100"/>
        <end position="120"/>
    </location>
</feature>
<evidence type="ECO:0000313" key="4">
    <source>
        <dbReference type="EMBL" id="KAF7348898.1"/>
    </source>
</evidence>
<gene>
    <name evidence="4" type="ORF">MVEN_01410100</name>
</gene>
<evidence type="ECO:0000259" key="3">
    <source>
        <dbReference type="Pfam" id="PF04082"/>
    </source>
</evidence>
<protein>
    <submittedName>
        <fullName evidence="4">Zn(2)-C6 fungal-type domain-containing protein</fullName>
    </submittedName>
</protein>
<dbReference type="Pfam" id="PF04082">
    <property type="entry name" value="Fungal_trans"/>
    <property type="match status" value="1"/>
</dbReference>
<accession>A0A8H7CVH9</accession>
<dbReference type="GO" id="GO:0003677">
    <property type="term" value="F:DNA binding"/>
    <property type="evidence" value="ECO:0007669"/>
    <property type="project" value="InterPro"/>
</dbReference>
<keyword evidence="5" id="KW-1185">Reference proteome</keyword>
<dbReference type="GO" id="GO:0006351">
    <property type="term" value="P:DNA-templated transcription"/>
    <property type="evidence" value="ECO:0007669"/>
    <property type="project" value="InterPro"/>
</dbReference>
<dbReference type="OrthoDB" id="4456959at2759"/>
<keyword evidence="1" id="KW-0539">Nucleus</keyword>
<comment type="caution">
    <text evidence="4">The sequence shown here is derived from an EMBL/GenBank/DDBJ whole genome shotgun (WGS) entry which is preliminary data.</text>
</comment>
<organism evidence="4 5">
    <name type="scientific">Mycena venus</name>
    <dbReference type="NCBI Taxonomy" id="2733690"/>
    <lineage>
        <taxon>Eukaryota</taxon>
        <taxon>Fungi</taxon>
        <taxon>Dikarya</taxon>
        <taxon>Basidiomycota</taxon>
        <taxon>Agaricomycotina</taxon>
        <taxon>Agaricomycetes</taxon>
        <taxon>Agaricomycetidae</taxon>
        <taxon>Agaricales</taxon>
        <taxon>Marasmiineae</taxon>
        <taxon>Mycenaceae</taxon>
        <taxon>Mycena</taxon>
    </lineage>
</organism>
<dbReference type="AlphaFoldDB" id="A0A8H7CVH9"/>
<dbReference type="CDD" id="cd12148">
    <property type="entry name" value="fungal_TF_MHR"/>
    <property type="match status" value="1"/>
</dbReference>
<feature type="region of interest" description="Disordered" evidence="2">
    <location>
        <begin position="1"/>
        <end position="34"/>
    </location>
</feature>
<feature type="domain" description="Xylanolytic transcriptional activator regulatory" evidence="3">
    <location>
        <begin position="132"/>
        <end position="191"/>
    </location>
</feature>
<dbReference type="InterPro" id="IPR007219">
    <property type="entry name" value="XnlR_reg_dom"/>
</dbReference>
<evidence type="ECO:0000313" key="5">
    <source>
        <dbReference type="Proteomes" id="UP000620124"/>
    </source>
</evidence>
<evidence type="ECO:0000256" key="2">
    <source>
        <dbReference type="SAM" id="MobiDB-lite"/>
    </source>
</evidence>
<evidence type="ECO:0000256" key="1">
    <source>
        <dbReference type="ARBA" id="ARBA00023242"/>
    </source>
</evidence>
<name>A0A8H7CVH9_9AGAR</name>
<dbReference type="EMBL" id="JACAZI010000011">
    <property type="protein sequence ID" value="KAF7348898.1"/>
    <property type="molecule type" value="Genomic_DNA"/>
</dbReference>